<keyword evidence="2" id="KW-1185">Reference proteome</keyword>
<sequence>MFWLRQYLRGVFEVAPPYRLYNYKIKEWSNPSISEEKTTQSLPETIPSGMVFRVVNGLF</sequence>
<reference evidence="1 2" key="2">
    <citation type="journal article" date="2015" name="PLoS ONE">
        <title>Whole-Genome Optical Mapping and Finished Genome Sequence of Sphingobacterium deserti sp. nov., a New Species Isolated from the Western Desert of China.</title>
        <authorList>
            <person name="Teng C."/>
            <person name="Zhou Z."/>
            <person name="Molnar I."/>
            <person name="Li X."/>
            <person name="Tang R."/>
            <person name="Chen M."/>
            <person name="Wang L."/>
            <person name="Su S."/>
            <person name="Zhang W."/>
            <person name="Lin M."/>
        </authorList>
    </citation>
    <scope>NUCLEOTIDE SEQUENCE [LARGE SCALE GENOMIC DNA]</scope>
    <source>
        <strain evidence="2">ACCC05744</strain>
    </source>
</reference>
<dbReference type="AlphaFoldDB" id="A0A0B8T6M9"/>
<protein>
    <submittedName>
        <fullName evidence="1">Uncharacterized protein</fullName>
    </submittedName>
</protein>
<name>A0A0B8T6M9_9SPHI</name>
<proteinExistence type="predicted"/>
<dbReference type="Proteomes" id="UP000031802">
    <property type="component" value="Unassembled WGS sequence"/>
</dbReference>
<evidence type="ECO:0000313" key="2">
    <source>
        <dbReference type="Proteomes" id="UP000031802"/>
    </source>
</evidence>
<reference evidence="2" key="1">
    <citation type="submission" date="2014-04" db="EMBL/GenBank/DDBJ databases">
        <title>Whole-Genome optical mapping and complete genome sequence of Sphingobacterium deserti sp. nov., a new spaces isolated from desert in the west of China.</title>
        <authorList>
            <person name="Teng C."/>
            <person name="Zhou Z."/>
            <person name="Li X."/>
            <person name="Chen M."/>
            <person name="Lin M."/>
            <person name="Wang L."/>
            <person name="Su S."/>
            <person name="Zhang C."/>
            <person name="Zhang W."/>
        </authorList>
    </citation>
    <scope>NUCLEOTIDE SEQUENCE [LARGE SCALE GENOMIC DNA]</scope>
    <source>
        <strain evidence="2">ACCC05744</strain>
    </source>
</reference>
<organism evidence="1 2">
    <name type="scientific">Sphingobacterium deserti</name>
    <dbReference type="NCBI Taxonomy" id="1229276"/>
    <lineage>
        <taxon>Bacteria</taxon>
        <taxon>Pseudomonadati</taxon>
        <taxon>Bacteroidota</taxon>
        <taxon>Sphingobacteriia</taxon>
        <taxon>Sphingobacteriales</taxon>
        <taxon>Sphingobacteriaceae</taxon>
        <taxon>Sphingobacterium</taxon>
    </lineage>
</organism>
<dbReference type="PATRIC" id="fig|1229276.3.peg.2557"/>
<evidence type="ECO:0000313" key="1">
    <source>
        <dbReference type="EMBL" id="KGE13744.1"/>
    </source>
</evidence>
<gene>
    <name evidence="1" type="ORF">DI53_2484</name>
</gene>
<dbReference type="STRING" id="1229276.DI53_2484"/>
<comment type="caution">
    <text evidence="1">The sequence shown here is derived from an EMBL/GenBank/DDBJ whole genome shotgun (WGS) entry which is preliminary data.</text>
</comment>
<accession>A0A0B8T6M9</accession>
<dbReference type="EMBL" id="JJMU01000042">
    <property type="protein sequence ID" value="KGE13744.1"/>
    <property type="molecule type" value="Genomic_DNA"/>
</dbReference>